<accession>W9RMS3</accession>
<gene>
    <name evidence="2" type="ORF">L484_005505</name>
</gene>
<reference evidence="3" key="1">
    <citation type="submission" date="2013-01" db="EMBL/GenBank/DDBJ databases">
        <title>Draft Genome Sequence of a Mulberry Tree, Morus notabilis C.K. Schneid.</title>
        <authorList>
            <person name="He N."/>
            <person name="Zhao S."/>
        </authorList>
    </citation>
    <scope>NUCLEOTIDE SEQUENCE</scope>
</reference>
<organism evidence="2 3">
    <name type="scientific">Morus notabilis</name>
    <dbReference type="NCBI Taxonomy" id="981085"/>
    <lineage>
        <taxon>Eukaryota</taxon>
        <taxon>Viridiplantae</taxon>
        <taxon>Streptophyta</taxon>
        <taxon>Embryophyta</taxon>
        <taxon>Tracheophyta</taxon>
        <taxon>Spermatophyta</taxon>
        <taxon>Magnoliopsida</taxon>
        <taxon>eudicotyledons</taxon>
        <taxon>Gunneridae</taxon>
        <taxon>Pentapetalae</taxon>
        <taxon>rosids</taxon>
        <taxon>fabids</taxon>
        <taxon>Rosales</taxon>
        <taxon>Moraceae</taxon>
        <taxon>Moreae</taxon>
        <taxon>Morus</taxon>
    </lineage>
</organism>
<dbReference type="AlphaFoldDB" id="W9RMS3"/>
<protein>
    <submittedName>
        <fullName evidence="2">Uncharacterized protein</fullName>
    </submittedName>
</protein>
<keyword evidence="1" id="KW-1133">Transmembrane helix</keyword>
<evidence type="ECO:0000313" key="3">
    <source>
        <dbReference type="Proteomes" id="UP000030645"/>
    </source>
</evidence>
<name>W9RMS3_9ROSA</name>
<keyword evidence="1" id="KW-0812">Transmembrane</keyword>
<dbReference type="EMBL" id="KE345283">
    <property type="protein sequence ID" value="EXB98016.1"/>
    <property type="molecule type" value="Genomic_DNA"/>
</dbReference>
<dbReference type="Proteomes" id="UP000030645">
    <property type="component" value="Unassembled WGS sequence"/>
</dbReference>
<keyword evidence="3" id="KW-1185">Reference proteome</keyword>
<evidence type="ECO:0000256" key="1">
    <source>
        <dbReference type="SAM" id="Phobius"/>
    </source>
</evidence>
<feature type="transmembrane region" description="Helical" evidence="1">
    <location>
        <begin position="20"/>
        <end position="41"/>
    </location>
</feature>
<sequence>MLLRLPLGGMGLLDGDHPLGLIKFNFDIAFGLIMLLLWWCLPRRSSSGCGVGGLVCFACDGGKPWWPLMAVKEM</sequence>
<evidence type="ECO:0000313" key="2">
    <source>
        <dbReference type="EMBL" id="EXB98016.1"/>
    </source>
</evidence>
<keyword evidence="1" id="KW-0472">Membrane</keyword>
<proteinExistence type="predicted"/>